<dbReference type="PANTHER" id="PTHR10602:SF0">
    <property type="entry name" value="EUKARYOTIC TRANSLATION INITIATION FACTOR 2 SUBUNIT 1"/>
    <property type="match status" value="1"/>
</dbReference>
<keyword evidence="7" id="KW-1185">Reference proteome</keyword>
<dbReference type="InterPro" id="IPR012340">
    <property type="entry name" value="NA-bd_OB-fold"/>
</dbReference>
<evidence type="ECO:0000256" key="1">
    <source>
        <dbReference type="ARBA" id="ARBA00007223"/>
    </source>
</evidence>
<reference evidence="6 7" key="1">
    <citation type="journal article" date="2013" name="Curr. Biol.">
        <title>The Genome of the Foraminiferan Reticulomyxa filosa.</title>
        <authorList>
            <person name="Glockner G."/>
            <person name="Hulsmann N."/>
            <person name="Schleicher M."/>
            <person name="Noegel A.A."/>
            <person name="Eichinger L."/>
            <person name="Gallinger C."/>
            <person name="Pawlowski J."/>
            <person name="Sierra R."/>
            <person name="Euteneuer U."/>
            <person name="Pillet L."/>
            <person name="Moustafa A."/>
            <person name="Platzer M."/>
            <person name="Groth M."/>
            <person name="Szafranski K."/>
            <person name="Schliwa M."/>
        </authorList>
    </citation>
    <scope>NUCLEOTIDE SEQUENCE [LARGE SCALE GENOMIC DNA]</scope>
</reference>
<comment type="similarity">
    <text evidence="1">Belongs to the eIF-2-alpha family.</text>
</comment>
<feature type="compositionally biased region" description="Basic and acidic residues" evidence="4">
    <location>
        <begin position="43"/>
        <end position="66"/>
    </location>
</feature>
<organism evidence="6 7">
    <name type="scientific">Reticulomyxa filosa</name>
    <dbReference type="NCBI Taxonomy" id="46433"/>
    <lineage>
        <taxon>Eukaryota</taxon>
        <taxon>Sar</taxon>
        <taxon>Rhizaria</taxon>
        <taxon>Retaria</taxon>
        <taxon>Foraminifera</taxon>
        <taxon>Monothalamids</taxon>
        <taxon>Reticulomyxidae</taxon>
        <taxon>Reticulomyxa</taxon>
    </lineage>
</organism>
<feature type="region of interest" description="Disordered" evidence="4">
    <location>
        <begin position="37"/>
        <end position="72"/>
    </location>
</feature>
<dbReference type="GO" id="GO:0003723">
    <property type="term" value="F:RNA binding"/>
    <property type="evidence" value="ECO:0007669"/>
    <property type="project" value="InterPro"/>
</dbReference>
<proteinExistence type="inferred from homology"/>
<dbReference type="Proteomes" id="UP000023152">
    <property type="component" value="Unassembled WGS sequence"/>
</dbReference>
<evidence type="ECO:0000256" key="2">
    <source>
        <dbReference type="ARBA" id="ARBA00022540"/>
    </source>
</evidence>
<feature type="compositionally biased region" description="Acidic residues" evidence="4">
    <location>
        <begin position="253"/>
        <end position="266"/>
    </location>
</feature>
<evidence type="ECO:0000313" key="7">
    <source>
        <dbReference type="Proteomes" id="UP000023152"/>
    </source>
</evidence>
<dbReference type="InterPro" id="IPR024054">
    <property type="entry name" value="TIF2_asu_middle_sf"/>
</dbReference>
<protein>
    <recommendedName>
        <fullName evidence="5">S1 motif domain-containing protein</fullName>
    </recommendedName>
</protein>
<evidence type="ECO:0000256" key="4">
    <source>
        <dbReference type="SAM" id="MobiDB-lite"/>
    </source>
</evidence>
<keyword evidence="3" id="KW-0648">Protein biosynthesis</keyword>
<dbReference type="FunFam" id="2.40.50.140:FF:000015">
    <property type="entry name" value="Eukaryotic translation initiation factor 2 subunit alpha"/>
    <property type="match status" value="1"/>
</dbReference>
<dbReference type="SUPFAM" id="SSF110993">
    <property type="entry name" value="eIF-2-alpha, C-terminal domain"/>
    <property type="match status" value="1"/>
</dbReference>
<gene>
    <name evidence="6" type="ORF">RFI_23497</name>
</gene>
<evidence type="ECO:0000256" key="3">
    <source>
        <dbReference type="ARBA" id="ARBA00022917"/>
    </source>
</evidence>
<dbReference type="Pfam" id="PF07541">
    <property type="entry name" value="EIF_2_alpha"/>
    <property type="match status" value="1"/>
</dbReference>
<name>X6MJ67_RETFI</name>
<dbReference type="AlphaFoldDB" id="X6MJ67"/>
<dbReference type="OMA" id="WNNTEAL"/>
<dbReference type="Gene3D" id="2.40.50.140">
    <property type="entry name" value="Nucleic acid-binding proteins"/>
    <property type="match status" value="1"/>
</dbReference>
<dbReference type="SUPFAM" id="SSF50249">
    <property type="entry name" value="Nucleic acid-binding proteins"/>
    <property type="match status" value="1"/>
</dbReference>
<dbReference type="InterPro" id="IPR024055">
    <property type="entry name" value="TIF2_asu_C"/>
</dbReference>
<comment type="caution">
    <text evidence="6">The sequence shown here is derived from an EMBL/GenBank/DDBJ whole genome shotgun (WGS) entry which is preliminary data.</text>
</comment>
<dbReference type="SMART" id="SM00316">
    <property type="entry name" value="S1"/>
    <property type="match status" value="1"/>
</dbReference>
<dbReference type="EMBL" id="ASPP01020344">
    <property type="protein sequence ID" value="ETO13874.1"/>
    <property type="molecule type" value="Genomic_DNA"/>
</dbReference>
<dbReference type="PROSITE" id="PS50126">
    <property type="entry name" value="S1"/>
    <property type="match status" value="1"/>
</dbReference>
<feature type="region of interest" description="Disordered" evidence="4">
    <location>
        <begin position="253"/>
        <end position="272"/>
    </location>
</feature>
<dbReference type="InterPro" id="IPR003029">
    <property type="entry name" value="S1_domain"/>
</dbReference>
<sequence length="469" mass="55254">MPSNLNLIGNFISKQYRILWAYPFLGEKKVRIQRNNNMTSSAKSEEKTTSQPHEDKPQESTEEHKKIKEKKKKLYEKAKKNKEALECRMYRKPWPEETDILLCEVRSFAEDKGAYCDLLEYNGREGLLLFSELQRKRIRSVKGVIKKGGREVVTVLKLDREKGYIDLSRKRVTDEEKTDMNIKWNKSKIVHSIMKELCTLLQSKYTVKELYQTFGWKMYELFDHAYDGFKLMMNDREAFDKIIQQEVQRVKEEEEYENWEEDEDDIDGTKDGIEEDLDEQQRKRKEEIEKMTRQFQGIPPEFEALLTEIIKKKLKPTLVAVRSTIELTCFTKHGVKGIRQALKNVLKWSQEQQELMRMEKNKHQQHVLTQQSQGTGDQNEEEVMVSEGFSLKLIAPPEYQLTSETLEAIETMQFMKQFNQQLQQEIAVFGGTIKIKEQPNIVNLDETRLALQAEVADDQKEDPEMEDIN</sequence>
<dbReference type="Gene3D" id="1.10.150.190">
    <property type="entry name" value="Translation initiation factor 2, subunit 1, domain 2"/>
    <property type="match status" value="1"/>
</dbReference>
<dbReference type="SUPFAM" id="SSF116742">
    <property type="entry name" value="eIF2alpha middle domain-like"/>
    <property type="match status" value="1"/>
</dbReference>
<dbReference type="Gene3D" id="3.30.70.1130">
    <property type="entry name" value="EIF_2_alpha"/>
    <property type="match status" value="1"/>
</dbReference>
<keyword evidence="2" id="KW-0396">Initiation factor</keyword>
<dbReference type="GO" id="GO:0003743">
    <property type="term" value="F:translation initiation factor activity"/>
    <property type="evidence" value="ECO:0007669"/>
    <property type="project" value="UniProtKB-KW"/>
</dbReference>
<accession>X6MJ67</accession>
<dbReference type="OrthoDB" id="1685042at2759"/>
<evidence type="ECO:0000313" key="6">
    <source>
        <dbReference type="EMBL" id="ETO13874.1"/>
    </source>
</evidence>
<dbReference type="GO" id="GO:0043022">
    <property type="term" value="F:ribosome binding"/>
    <property type="evidence" value="ECO:0007669"/>
    <property type="project" value="TreeGrafter"/>
</dbReference>
<dbReference type="Pfam" id="PF00575">
    <property type="entry name" value="S1"/>
    <property type="match status" value="1"/>
</dbReference>
<evidence type="ECO:0000259" key="5">
    <source>
        <dbReference type="PROSITE" id="PS50126"/>
    </source>
</evidence>
<dbReference type="InterPro" id="IPR044126">
    <property type="entry name" value="S1_IF2_alpha"/>
</dbReference>
<feature type="domain" description="S1 motif" evidence="5">
    <location>
        <begin position="98"/>
        <end position="170"/>
    </location>
</feature>
<dbReference type="CDD" id="cd04452">
    <property type="entry name" value="S1_IF2_alpha"/>
    <property type="match status" value="1"/>
</dbReference>
<dbReference type="InterPro" id="IPR011488">
    <property type="entry name" value="TIF_2_asu"/>
</dbReference>
<dbReference type="PANTHER" id="PTHR10602">
    <property type="entry name" value="EUKARYOTIC TRANSLATION INITIATION FACTOR 2 SUBUNIT 1"/>
    <property type="match status" value="1"/>
</dbReference>